<dbReference type="PANTHER" id="PTHR45928">
    <property type="entry name" value="RE38146P"/>
    <property type="match status" value="1"/>
</dbReference>
<dbReference type="InterPro" id="IPR051508">
    <property type="entry name" value="Mito_Carrier_Antiporter"/>
</dbReference>
<evidence type="ECO:0000256" key="6">
    <source>
        <dbReference type="ARBA" id="ARBA00022792"/>
    </source>
</evidence>
<evidence type="ECO:0000256" key="5">
    <source>
        <dbReference type="ARBA" id="ARBA00022737"/>
    </source>
</evidence>
<keyword evidence="12" id="KW-0732">Signal</keyword>
<keyword evidence="3 11" id="KW-0813">Transport</keyword>
<evidence type="ECO:0000313" key="13">
    <source>
        <dbReference type="EMBL" id="GMM49352.1"/>
    </source>
</evidence>
<evidence type="ECO:0000256" key="7">
    <source>
        <dbReference type="ARBA" id="ARBA00022989"/>
    </source>
</evidence>
<reference evidence="13 14" key="1">
    <citation type="journal article" date="2023" name="Elife">
        <title>Identification of key yeast species and microbe-microbe interactions impacting larval growth of Drosophila in the wild.</title>
        <authorList>
            <person name="Mure A."/>
            <person name="Sugiura Y."/>
            <person name="Maeda R."/>
            <person name="Honda K."/>
            <person name="Sakurai N."/>
            <person name="Takahashi Y."/>
            <person name="Watada M."/>
            <person name="Katoh T."/>
            <person name="Gotoh A."/>
            <person name="Gotoh Y."/>
            <person name="Taniguchi I."/>
            <person name="Nakamura K."/>
            <person name="Hayashi T."/>
            <person name="Katayama T."/>
            <person name="Uemura T."/>
            <person name="Hattori Y."/>
        </authorList>
    </citation>
    <scope>NUCLEOTIDE SEQUENCE [LARGE SCALE GENOMIC DNA]</scope>
    <source>
        <strain evidence="13 14">SB-73</strain>
    </source>
</reference>
<keyword evidence="5" id="KW-0677">Repeat</keyword>
<dbReference type="GO" id="GO:0005743">
    <property type="term" value="C:mitochondrial inner membrane"/>
    <property type="evidence" value="ECO:0007669"/>
    <property type="project" value="UniProtKB-SubCell"/>
</dbReference>
<comment type="caution">
    <text evidence="13">The sequence shown here is derived from an EMBL/GenBank/DDBJ whole genome shotgun (WGS) entry which is preliminary data.</text>
</comment>
<dbReference type="SUPFAM" id="SSF103506">
    <property type="entry name" value="Mitochondrial carrier"/>
    <property type="match status" value="1"/>
</dbReference>
<feature type="repeat" description="Solcar" evidence="10">
    <location>
        <begin position="3"/>
        <end position="97"/>
    </location>
</feature>
<feature type="chain" id="PRO_5043797911" evidence="12">
    <location>
        <begin position="20"/>
        <end position="306"/>
    </location>
</feature>
<comment type="similarity">
    <text evidence="2 11">Belongs to the mitochondrial carrier (TC 2.A.29) family.</text>
</comment>
<evidence type="ECO:0000256" key="10">
    <source>
        <dbReference type="PROSITE-ProRule" id="PRU00282"/>
    </source>
</evidence>
<evidence type="ECO:0000256" key="1">
    <source>
        <dbReference type="ARBA" id="ARBA00004448"/>
    </source>
</evidence>
<gene>
    <name evidence="13" type="ORF">DASB73_003100</name>
</gene>
<dbReference type="Gene3D" id="1.50.40.10">
    <property type="entry name" value="Mitochondrial carrier domain"/>
    <property type="match status" value="1"/>
</dbReference>
<evidence type="ECO:0000256" key="4">
    <source>
        <dbReference type="ARBA" id="ARBA00022692"/>
    </source>
</evidence>
<comment type="subcellular location">
    <subcellularLocation>
        <location evidence="1">Mitochondrion inner membrane</location>
        <topology evidence="1">Multi-pass membrane protein</topology>
    </subcellularLocation>
</comment>
<feature type="repeat" description="Solcar" evidence="10">
    <location>
        <begin position="211"/>
        <end position="293"/>
    </location>
</feature>
<evidence type="ECO:0000313" key="14">
    <source>
        <dbReference type="Proteomes" id="UP001362899"/>
    </source>
</evidence>
<accession>A0AAV5RDR1</accession>
<evidence type="ECO:0000256" key="11">
    <source>
        <dbReference type="RuleBase" id="RU000488"/>
    </source>
</evidence>
<dbReference type="InterPro" id="IPR023395">
    <property type="entry name" value="MCP_dom_sf"/>
</dbReference>
<name>A0AAV5RDR1_STABA</name>
<dbReference type="AlphaFoldDB" id="A0AAV5RDR1"/>
<feature type="repeat" description="Solcar" evidence="10">
    <location>
        <begin position="109"/>
        <end position="198"/>
    </location>
</feature>
<evidence type="ECO:0000256" key="8">
    <source>
        <dbReference type="ARBA" id="ARBA00023128"/>
    </source>
</evidence>
<dbReference type="PANTHER" id="PTHR45928:SF1">
    <property type="entry name" value="RE38146P"/>
    <property type="match status" value="1"/>
</dbReference>
<keyword evidence="14" id="KW-1185">Reference proteome</keyword>
<dbReference type="Pfam" id="PF00153">
    <property type="entry name" value="Mito_carr"/>
    <property type="match status" value="3"/>
</dbReference>
<organism evidence="13 14">
    <name type="scientific">Starmerella bacillaris</name>
    <name type="common">Yeast</name>
    <name type="synonym">Candida zemplinina</name>
    <dbReference type="NCBI Taxonomy" id="1247836"/>
    <lineage>
        <taxon>Eukaryota</taxon>
        <taxon>Fungi</taxon>
        <taxon>Dikarya</taxon>
        <taxon>Ascomycota</taxon>
        <taxon>Saccharomycotina</taxon>
        <taxon>Dipodascomycetes</taxon>
        <taxon>Dipodascales</taxon>
        <taxon>Trichomonascaceae</taxon>
        <taxon>Starmerella</taxon>
    </lineage>
</organism>
<dbReference type="PROSITE" id="PS50920">
    <property type="entry name" value="SOLCAR"/>
    <property type="match status" value="3"/>
</dbReference>
<keyword evidence="6" id="KW-0999">Mitochondrion inner membrane</keyword>
<dbReference type="EMBL" id="BTGC01000001">
    <property type="protein sequence ID" value="GMM49352.1"/>
    <property type="molecule type" value="Genomic_DNA"/>
</dbReference>
<evidence type="ECO:0000256" key="3">
    <source>
        <dbReference type="ARBA" id="ARBA00022448"/>
    </source>
</evidence>
<evidence type="ECO:0000256" key="9">
    <source>
        <dbReference type="ARBA" id="ARBA00023136"/>
    </source>
</evidence>
<dbReference type="InterPro" id="IPR018108">
    <property type="entry name" value="MCP_transmembrane"/>
</dbReference>
<proteinExistence type="inferred from homology"/>
<feature type="signal peptide" evidence="12">
    <location>
        <begin position="1"/>
        <end position="19"/>
    </location>
</feature>
<keyword evidence="9 10" id="KW-0472">Membrane</keyword>
<keyword evidence="4 10" id="KW-0812">Transmembrane</keyword>
<evidence type="ECO:0000256" key="12">
    <source>
        <dbReference type="SAM" id="SignalP"/>
    </source>
</evidence>
<evidence type="ECO:0000256" key="2">
    <source>
        <dbReference type="ARBA" id="ARBA00006375"/>
    </source>
</evidence>
<keyword evidence="7" id="KW-1133">Transmembrane helix</keyword>
<sequence length="306" mass="33079">MSISTTSSFLAGAAAACMAVTVTNPLEVVKTRLQLQGELSVASANAPKIYKNVLQSMTVIIKNEGIRGIQAGLSPAYIYQMMMNGSRLGLYEPLRRTVNQLFGLDASATNYAIGVGCGATTGAFGALLGSPFYLIKVRMQSYSPTMAVGEQTHYTGLTQAFKDLFKKGELYRGVSAAVLRTSIGSSVQLPVYHASGSLIDELDIVKPNSPQRFLLAGLCSGIGVAIVMNPPDVIMTRMYNQKGDLYNSLWDCIYKTVKSEGIMALYKGFGAQAMRIGPHTILTLLFMEYTMAFAHKLEGIEHKLNT</sequence>
<keyword evidence="8" id="KW-0496">Mitochondrion</keyword>
<protein>
    <submittedName>
        <fullName evidence="13">Oac1 protein</fullName>
    </submittedName>
</protein>
<dbReference type="Proteomes" id="UP001362899">
    <property type="component" value="Unassembled WGS sequence"/>
</dbReference>